<evidence type="ECO:0000313" key="7">
    <source>
        <dbReference type="EMBL" id="MDT0556603.1"/>
    </source>
</evidence>
<keyword evidence="8" id="KW-1185">Reference proteome</keyword>
<accession>A0ABU2YHQ1</accession>
<dbReference type="RefSeq" id="WP_311333554.1">
    <property type="nucleotide sequence ID" value="NZ_JAVRHZ010000007.1"/>
</dbReference>
<dbReference type="PANTHER" id="PTHR42839:SF2">
    <property type="entry name" value="ISOCHORISMATE SYNTHASE ENTC"/>
    <property type="match status" value="1"/>
</dbReference>
<comment type="similarity">
    <text evidence="2">Belongs to the isochorismate synthase family.</text>
</comment>
<feature type="domain" description="Chorismate-utilising enzyme C-terminal" evidence="6">
    <location>
        <begin position="99"/>
        <end position="341"/>
    </location>
</feature>
<evidence type="ECO:0000259" key="6">
    <source>
        <dbReference type="Pfam" id="PF00425"/>
    </source>
</evidence>
<evidence type="ECO:0000313" key="8">
    <source>
        <dbReference type="Proteomes" id="UP001254488"/>
    </source>
</evidence>
<comment type="catalytic activity">
    <reaction evidence="1">
        <text>chorismate = isochorismate</text>
        <dbReference type="Rhea" id="RHEA:18985"/>
        <dbReference type="ChEBI" id="CHEBI:29748"/>
        <dbReference type="ChEBI" id="CHEBI:29780"/>
        <dbReference type="EC" id="5.4.4.2"/>
    </reaction>
</comment>
<evidence type="ECO:0000256" key="4">
    <source>
        <dbReference type="ARBA" id="ARBA00023235"/>
    </source>
</evidence>
<evidence type="ECO:0000256" key="3">
    <source>
        <dbReference type="ARBA" id="ARBA00012824"/>
    </source>
</evidence>
<proteinExistence type="inferred from homology"/>
<dbReference type="Proteomes" id="UP001254488">
    <property type="component" value="Unassembled WGS sequence"/>
</dbReference>
<name>A0ABU2YHQ1_9FLAO</name>
<dbReference type="InterPro" id="IPR004561">
    <property type="entry name" value="IsoChor_synthase"/>
</dbReference>
<reference evidence="7 8" key="1">
    <citation type="submission" date="2023-09" db="EMBL/GenBank/DDBJ databases">
        <authorList>
            <person name="Rey-Velasco X."/>
        </authorList>
    </citation>
    <scope>NUCLEOTIDE SEQUENCE [LARGE SCALE GENOMIC DNA]</scope>
    <source>
        <strain evidence="7 8">W242</strain>
    </source>
</reference>
<evidence type="ECO:0000256" key="2">
    <source>
        <dbReference type="ARBA" id="ARBA00005297"/>
    </source>
</evidence>
<dbReference type="NCBIfam" id="TIGR00543">
    <property type="entry name" value="isochor_syn"/>
    <property type="match status" value="1"/>
</dbReference>
<dbReference type="SUPFAM" id="SSF56322">
    <property type="entry name" value="ADC synthase"/>
    <property type="match status" value="1"/>
</dbReference>
<dbReference type="InterPro" id="IPR015890">
    <property type="entry name" value="Chorismate_C"/>
</dbReference>
<dbReference type="PANTHER" id="PTHR42839">
    <property type="entry name" value="ISOCHORISMATE SYNTHASE ENTC"/>
    <property type="match status" value="1"/>
</dbReference>
<dbReference type="EMBL" id="JAVRHZ010000007">
    <property type="protein sequence ID" value="MDT0556603.1"/>
    <property type="molecule type" value="Genomic_DNA"/>
</dbReference>
<dbReference type="GO" id="GO:0008909">
    <property type="term" value="F:isochorismate synthase activity"/>
    <property type="evidence" value="ECO:0007669"/>
    <property type="project" value="UniProtKB-EC"/>
</dbReference>
<evidence type="ECO:0000256" key="1">
    <source>
        <dbReference type="ARBA" id="ARBA00000799"/>
    </source>
</evidence>
<dbReference type="Pfam" id="PF00425">
    <property type="entry name" value="Chorismate_bind"/>
    <property type="match status" value="1"/>
</dbReference>
<protein>
    <recommendedName>
        <fullName evidence="3">isochorismate synthase</fullName>
        <ecNumber evidence="3">5.4.4.2</ecNumber>
    </recommendedName>
    <alternativeName>
        <fullName evidence="5">Isochorismate mutase</fullName>
    </alternativeName>
</protein>
<dbReference type="InterPro" id="IPR005801">
    <property type="entry name" value="ADC_synthase"/>
</dbReference>
<dbReference type="Gene3D" id="3.60.120.10">
    <property type="entry name" value="Anthranilate synthase"/>
    <property type="match status" value="1"/>
</dbReference>
<evidence type="ECO:0000256" key="5">
    <source>
        <dbReference type="ARBA" id="ARBA00041564"/>
    </source>
</evidence>
<gene>
    <name evidence="7" type="ORF">RM538_11335</name>
</gene>
<comment type="caution">
    <text evidence="7">The sequence shown here is derived from an EMBL/GenBank/DDBJ whole genome shotgun (WGS) entry which is preliminary data.</text>
</comment>
<dbReference type="EC" id="5.4.4.2" evidence="3"/>
<organism evidence="7 8">
    <name type="scientific">Patiriisocius hiemis</name>
    <dbReference type="NCBI Taxonomy" id="3075604"/>
    <lineage>
        <taxon>Bacteria</taxon>
        <taxon>Pseudomonadati</taxon>
        <taxon>Bacteroidota</taxon>
        <taxon>Flavobacteriia</taxon>
        <taxon>Flavobacteriales</taxon>
        <taxon>Flavobacteriaceae</taxon>
        <taxon>Patiriisocius</taxon>
    </lineage>
</organism>
<sequence>MEYSNLTSKIEAAYAAKRPFVFFSKPNEDSATAIFPTLEVLHPVTVNSHDGFLFAPFLLKDKVYLYPLEGSEVYTTTVPNINTLKTTVKIQESKKTLSDYEGLISKTISEIKKTNLKKVVISRNVSIDLKNFKIDNLLTRLFNLYPDAYRYIWYHPNHGLWCGATPELLLKTDGSVINTIALAATQTNGASISWTVKEKEEQSLVTRDISSLLQSITTALNIGKAKTHVAGTLAHLKTDITGVLNKGVHDVSSLASRLHPTPAICGTPTEMAKDFILKNEGYDRSFYTGFFGITSNKGRVGEVYVNLRCMKIENKKATLYTGGGITASSKPKDERIETQKKQQTMLQVLAPFL</sequence>
<keyword evidence="4 7" id="KW-0413">Isomerase</keyword>